<protein>
    <recommendedName>
        <fullName evidence="6">F-box domain-containing protein</fullName>
    </recommendedName>
</protein>
<feature type="compositionally biased region" description="Polar residues" evidence="5">
    <location>
        <begin position="15"/>
        <end position="30"/>
    </location>
</feature>
<dbReference type="InterPro" id="IPR001810">
    <property type="entry name" value="F-box_dom"/>
</dbReference>
<dbReference type="Pfam" id="PF00400">
    <property type="entry name" value="WD40"/>
    <property type="match status" value="5"/>
</dbReference>
<dbReference type="InterPro" id="IPR001680">
    <property type="entry name" value="WD40_rpt"/>
</dbReference>
<feature type="repeat" description="WD" evidence="4">
    <location>
        <begin position="459"/>
        <end position="498"/>
    </location>
</feature>
<dbReference type="PROSITE" id="PS50294">
    <property type="entry name" value="WD_REPEATS_REGION"/>
    <property type="match status" value="3"/>
</dbReference>
<accession>A0A6H0XW83</accession>
<evidence type="ECO:0000259" key="6">
    <source>
        <dbReference type="PROSITE" id="PS50181"/>
    </source>
</evidence>
<feature type="repeat" description="WD" evidence="4">
    <location>
        <begin position="419"/>
        <end position="458"/>
    </location>
</feature>
<feature type="compositionally biased region" description="Low complexity" evidence="5">
    <location>
        <begin position="644"/>
        <end position="677"/>
    </location>
</feature>
<sequence length="768" mass="85656">MAFDAPSQALHDDQMQSQQDEGYSGDTQSIAGDDGDATRTMKPLSDAAQMLLHSLGSLSLDDRMGLLRCATALFKDILFPLPIWAKQDVSAHLDSLMYFDPIRYFPYEIVQDIFSHLNPKELLNASAVDQSKIRSVEQSARERAERYGFGRRDSKKRRLAEAFNEADPILKDYDLMEGIETSFSSSPQTHRLGRQPSFESVNSVDSTGAALLDNSFRLKPPIMQARMGDSDGPKVSWAWMYKQRRLLERNWDQGVYKHFRLPHPKYESEGHLECVYTIQHMGSTLVSGSRDRTIRRWDLETCRLMGPPLHGHDASVLCLQFDSSPQHDIIVSGGSDSWVIIWKFSTGEIIKKMTTAHSESVLNLRFDDRYIVTCSKDKTIKIWNRRAIKVSDPLIPEHTLSQYSDPDLLIPEFNLLARLNGHQAAVNAVMIHEDRIVSASGDRVIKAWSIRTGKCEKTYTGHTKGIACVQYDGRRIVSGSSDNTVRIFDAEQQAEVACLQGHSNLVRTVQARFGDLEVMSDQELHEQARRADLQWSKAMAIGAQPASGSRRSTRNAGSSRPEDMLAIGAKVPPGGGGTRWAKIVSGSYDETVIIWRKDHDGKWTARHKLHQDMLSRHRVRIHRPQPPPGQPMPGAFPPQNVLDAPIATPSSSAVTTSAPSNAAVAPSTSTQITTTTTTHREDTIQPAATGSQAQRPAPRQTAAAAAMNPPQTMQQLGPAQRESNRVFKLQFDTRRIVCCSQNKVIVGWDFSNGNEDLARVGTWCEETY</sequence>
<dbReference type="SUPFAM" id="SSF81383">
    <property type="entry name" value="F-box domain"/>
    <property type="match status" value="1"/>
</dbReference>
<gene>
    <name evidence="7" type="ORF">AMS68_004227</name>
</gene>
<dbReference type="SMART" id="SM00320">
    <property type="entry name" value="WD40"/>
    <property type="match status" value="7"/>
</dbReference>
<feature type="repeat" description="WD" evidence="4">
    <location>
        <begin position="309"/>
        <end position="352"/>
    </location>
</feature>
<dbReference type="EMBL" id="CP051141">
    <property type="protein sequence ID" value="QIW98709.1"/>
    <property type="molecule type" value="Genomic_DNA"/>
</dbReference>
<dbReference type="Gene3D" id="1.20.1280.50">
    <property type="match status" value="1"/>
</dbReference>
<dbReference type="InterPro" id="IPR020472">
    <property type="entry name" value="WD40_PAC1"/>
</dbReference>
<reference evidence="7 8" key="1">
    <citation type="journal article" date="2016" name="Sci. Rep.">
        <title>Peltaster fructicola genome reveals evolution from an invasive phytopathogen to an ectophytic parasite.</title>
        <authorList>
            <person name="Xu C."/>
            <person name="Chen H."/>
            <person name="Gleason M.L."/>
            <person name="Xu J.R."/>
            <person name="Liu H."/>
            <person name="Zhang R."/>
            <person name="Sun G."/>
        </authorList>
    </citation>
    <scope>NUCLEOTIDE SEQUENCE [LARGE SCALE GENOMIC DNA]</scope>
    <source>
        <strain evidence="7 8">LNHT1506</strain>
    </source>
</reference>
<dbReference type="CDD" id="cd09917">
    <property type="entry name" value="F-box_SF"/>
    <property type="match status" value="1"/>
</dbReference>
<dbReference type="SUPFAM" id="SSF50978">
    <property type="entry name" value="WD40 repeat-like"/>
    <property type="match status" value="1"/>
</dbReference>
<dbReference type="AlphaFoldDB" id="A0A6H0XW83"/>
<name>A0A6H0XW83_9PEZI</name>
<proteinExistence type="inferred from homology"/>
<evidence type="ECO:0000256" key="4">
    <source>
        <dbReference type="PROSITE-ProRule" id="PRU00221"/>
    </source>
</evidence>
<keyword evidence="3" id="KW-0677">Repeat</keyword>
<feature type="region of interest" description="Disordered" evidence="5">
    <location>
        <begin position="621"/>
        <end position="700"/>
    </location>
</feature>
<evidence type="ECO:0000256" key="5">
    <source>
        <dbReference type="SAM" id="MobiDB-lite"/>
    </source>
</evidence>
<keyword evidence="8" id="KW-1185">Reference proteome</keyword>
<dbReference type="CDD" id="cd00200">
    <property type="entry name" value="WD40"/>
    <property type="match status" value="1"/>
</dbReference>
<dbReference type="PROSITE" id="PS50181">
    <property type="entry name" value="FBOX"/>
    <property type="match status" value="1"/>
</dbReference>
<feature type="region of interest" description="Disordered" evidence="5">
    <location>
        <begin position="1"/>
        <end position="39"/>
    </location>
</feature>
<feature type="compositionally biased region" description="Polar residues" evidence="5">
    <location>
        <begin position="546"/>
        <end position="558"/>
    </location>
</feature>
<evidence type="ECO:0000256" key="1">
    <source>
        <dbReference type="ARBA" id="ARBA00007968"/>
    </source>
</evidence>
<evidence type="ECO:0000256" key="3">
    <source>
        <dbReference type="ARBA" id="ARBA00022737"/>
    </source>
</evidence>
<feature type="region of interest" description="Disordered" evidence="5">
    <location>
        <begin position="542"/>
        <end position="572"/>
    </location>
</feature>
<keyword evidence="2 4" id="KW-0853">WD repeat</keyword>
<comment type="similarity">
    <text evidence="1">Belongs to the WD repeat MET30/SCONB/SCON-2 family.</text>
</comment>
<evidence type="ECO:0000256" key="2">
    <source>
        <dbReference type="ARBA" id="ARBA00022574"/>
    </source>
</evidence>
<feature type="repeat" description="WD" evidence="4">
    <location>
        <begin position="268"/>
        <end position="301"/>
    </location>
</feature>
<organism evidence="7 8">
    <name type="scientific">Peltaster fructicola</name>
    <dbReference type="NCBI Taxonomy" id="286661"/>
    <lineage>
        <taxon>Eukaryota</taxon>
        <taxon>Fungi</taxon>
        <taxon>Dikarya</taxon>
        <taxon>Ascomycota</taxon>
        <taxon>Pezizomycotina</taxon>
        <taxon>Dothideomycetes</taxon>
        <taxon>Dothideomycetes incertae sedis</taxon>
        <taxon>Peltaster</taxon>
    </lineage>
</organism>
<dbReference type="PRINTS" id="PR00320">
    <property type="entry name" value="GPROTEINBRPT"/>
</dbReference>
<evidence type="ECO:0000313" key="8">
    <source>
        <dbReference type="Proteomes" id="UP000503462"/>
    </source>
</evidence>
<dbReference type="PANTHER" id="PTHR22847:SF723">
    <property type="entry name" value="E3 UBIQUITIN LIGASE COMPLEX SCF SUBUNIT SCONB-RELATED"/>
    <property type="match status" value="1"/>
</dbReference>
<dbReference type="Proteomes" id="UP000503462">
    <property type="component" value="Chromosome 3"/>
</dbReference>
<dbReference type="InterPro" id="IPR036322">
    <property type="entry name" value="WD40_repeat_dom_sf"/>
</dbReference>
<evidence type="ECO:0000313" key="7">
    <source>
        <dbReference type="EMBL" id="QIW98709.1"/>
    </source>
</evidence>
<dbReference type="PROSITE" id="PS50082">
    <property type="entry name" value="WD_REPEATS_2"/>
    <property type="match status" value="5"/>
</dbReference>
<dbReference type="OrthoDB" id="19711at2759"/>
<dbReference type="Gene3D" id="2.130.10.10">
    <property type="entry name" value="YVTN repeat-like/Quinoprotein amine dehydrogenase"/>
    <property type="match status" value="2"/>
</dbReference>
<dbReference type="PANTHER" id="PTHR22847">
    <property type="entry name" value="WD40 REPEAT PROTEIN"/>
    <property type="match status" value="1"/>
</dbReference>
<feature type="domain" description="F-box" evidence="6">
    <location>
        <begin position="99"/>
        <end position="128"/>
    </location>
</feature>
<feature type="compositionally biased region" description="Pro residues" evidence="5">
    <location>
        <begin position="624"/>
        <end position="636"/>
    </location>
</feature>
<feature type="repeat" description="WD" evidence="4">
    <location>
        <begin position="354"/>
        <end position="384"/>
    </location>
</feature>
<dbReference type="InterPro" id="IPR036047">
    <property type="entry name" value="F-box-like_dom_sf"/>
</dbReference>
<dbReference type="InterPro" id="IPR015943">
    <property type="entry name" value="WD40/YVTN_repeat-like_dom_sf"/>
</dbReference>